<organism evidence="1 2">
    <name type="scientific">Symbiodinium pilosum</name>
    <name type="common">Dinoflagellate</name>
    <dbReference type="NCBI Taxonomy" id="2952"/>
    <lineage>
        <taxon>Eukaryota</taxon>
        <taxon>Sar</taxon>
        <taxon>Alveolata</taxon>
        <taxon>Dinophyceae</taxon>
        <taxon>Suessiales</taxon>
        <taxon>Symbiodiniaceae</taxon>
        <taxon>Symbiodinium</taxon>
    </lineage>
</organism>
<dbReference type="AlphaFoldDB" id="A0A812S982"/>
<feature type="non-terminal residue" evidence="1">
    <location>
        <position position="94"/>
    </location>
</feature>
<evidence type="ECO:0000313" key="1">
    <source>
        <dbReference type="EMBL" id="CAE7467358.1"/>
    </source>
</evidence>
<gene>
    <name evidence="1" type="ORF">SPIL2461_LOCUS11773</name>
</gene>
<protein>
    <submittedName>
        <fullName evidence="1">Uncharacterized protein</fullName>
    </submittedName>
</protein>
<sequence length="94" mass="10660">VTTLLSMMNLHLTIVDGLRKAYHQQLKDHRDHLFHEGVGAAAWMVDRTLSANFRVIGCNAPLREPGIQTFRNKNSEDQLMTDVVAFCEVQTYSS</sequence>
<keyword evidence="2" id="KW-1185">Reference proteome</keyword>
<dbReference type="Proteomes" id="UP000649617">
    <property type="component" value="Unassembled WGS sequence"/>
</dbReference>
<accession>A0A812S982</accession>
<proteinExistence type="predicted"/>
<dbReference type="EMBL" id="CAJNIZ010023213">
    <property type="protein sequence ID" value="CAE7467358.1"/>
    <property type="molecule type" value="Genomic_DNA"/>
</dbReference>
<name>A0A812S982_SYMPI</name>
<comment type="caution">
    <text evidence="1">The sequence shown here is derived from an EMBL/GenBank/DDBJ whole genome shotgun (WGS) entry which is preliminary data.</text>
</comment>
<reference evidence="1" key="1">
    <citation type="submission" date="2021-02" db="EMBL/GenBank/DDBJ databases">
        <authorList>
            <person name="Dougan E. K."/>
            <person name="Rhodes N."/>
            <person name="Thang M."/>
            <person name="Chan C."/>
        </authorList>
    </citation>
    <scope>NUCLEOTIDE SEQUENCE</scope>
</reference>
<evidence type="ECO:0000313" key="2">
    <source>
        <dbReference type="Proteomes" id="UP000649617"/>
    </source>
</evidence>